<name>A0ACB8U5Q6_9APHY</name>
<dbReference type="EMBL" id="MU274910">
    <property type="protein sequence ID" value="KAI0089554.1"/>
    <property type="molecule type" value="Genomic_DNA"/>
</dbReference>
<keyword evidence="2" id="KW-1185">Reference proteome</keyword>
<comment type="caution">
    <text evidence="1">The sequence shown here is derived from an EMBL/GenBank/DDBJ whole genome shotgun (WGS) entry which is preliminary data.</text>
</comment>
<evidence type="ECO:0000313" key="1">
    <source>
        <dbReference type="EMBL" id="KAI0089554.1"/>
    </source>
</evidence>
<dbReference type="Proteomes" id="UP001055072">
    <property type="component" value="Unassembled WGS sequence"/>
</dbReference>
<accession>A0ACB8U5Q6</accession>
<sequence>MPPPCLSVRRLTTLSSAASSVHRGTAFEHWSMQVLHTCLSMSLSRVGGRADGGVDLQGWWWLPSQGNSLGAPPIRRRIRVLAQCKAEKKKIGPKYVREMEGVLHQFNASMALLGPHPEAPADWCVDDESPRSPTVGMFISNSPFTQMALTRALSSSLPLALLYLPIPVAELLPKEQLSDSDDGPSVRPDAIGSVVFNSALGGTSGILEGEIEPRWEYPTKPGGIGRPMLWWQGRRLPSYSPS</sequence>
<protein>
    <submittedName>
        <fullName evidence="1">Uncharacterized protein</fullName>
    </submittedName>
</protein>
<proteinExistence type="predicted"/>
<organism evidence="1 2">
    <name type="scientific">Irpex rosettiformis</name>
    <dbReference type="NCBI Taxonomy" id="378272"/>
    <lineage>
        <taxon>Eukaryota</taxon>
        <taxon>Fungi</taxon>
        <taxon>Dikarya</taxon>
        <taxon>Basidiomycota</taxon>
        <taxon>Agaricomycotina</taxon>
        <taxon>Agaricomycetes</taxon>
        <taxon>Polyporales</taxon>
        <taxon>Irpicaceae</taxon>
        <taxon>Irpex</taxon>
    </lineage>
</organism>
<gene>
    <name evidence="1" type="ORF">BDY19DRAFT_942831</name>
</gene>
<reference evidence="1" key="1">
    <citation type="journal article" date="2021" name="Environ. Microbiol.">
        <title>Gene family expansions and transcriptome signatures uncover fungal adaptations to wood decay.</title>
        <authorList>
            <person name="Hage H."/>
            <person name="Miyauchi S."/>
            <person name="Viragh M."/>
            <person name="Drula E."/>
            <person name="Min B."/>
            <person name="Chaduli D."/>
            <person name="Navarro D."/>
            <person name="Favel A."/>
            <person name="Norest M."/>
            <person name="Lesage-Meessen L."/>
            <person name="Balint B."/>
            <person name="Merenyi Z."/>
            <person name="de Eugenio L."/>
            <person name="Morin E."/>
            <person name="Martinez A.T."/>
            <person name="Baldrian P."/>
            <person name="Stursova M."/>
            <person name="Martinez M.J."/>
            <person name="Novotny C."/>
            <person name="Magnuson J.K."/>
            <person name="Spatafora J.W."/>
            <person name="Maurice S."/>
            <person name="Pangilinan J."/>
            <person name="Andreopoulos W."/>
            <person name="LaButti K."/>
            <person name="Hundley H."/>
            <person name="Na H."/>
            <person name="Kuo A."/>
            <person name="Barry K."/>
            <person name="Lipzen A."/>
            <person name="Henrissat B."/>
            <person name="Riley R."/>
            <person name="Ahrendt S."/>
            <person name="Nagy L.G."/>
            <person name="Grigoriev I.V."/>
            <person name="Martin F."/>
            <person name="Rosso M.N."/>
        </authorList>
    </citation>
    <scope>NUCLEOTIDE SEQUENCE</scope>
    <source>
        <strain evidence="1">CBS 384.51</strain>
    </source>
</reference>
<evidence type="ECO:0000313" key="2">
    <source>
        <dbReference type="Proteomes" id="UP001055072"/>
    </source>
</evidence>